<evidence type="ECO:0000259" key="2">
    <source>
        <dbReference type="Pfam" id="PF08241"/>
    </source>
</evidence>
<evidence type="ECO:0000259" key="1">
    <source>
        <dbReference type="Pfam" id="PF00535"/>
    </source>
</evidence>
<accession>A0A0P0R684</accession>
<protein>
    <submittedName>
        <fullName evidence="3">Glycosyltransferase</fullName>
    </submittedName>
</protein>
<dbReference type="PANTHER" id="PTHR22916">
    <property type="entry name" value="GLYCOSYLTRANSFERASE"/>
    <property type="match status" value="1"/>
</dbReference>
<dbReference type="PANTHER" id="PTHR22916:SF3">
    <property type="entry name" value="UDP-GLCNAC:BETAGAL BETA-1,3-N-ACETYLGLUCOSAMINYLTRANSFERASE-LIKE PROTEIN 1"/>
    <property type="match status" value="1"/>
</dbReference>
<dbReference type="EMBL" id="CP012746">
    <property type="protein sequence ID" value="ALL63600.1"/>
    <property type="molecule type" value="Genomic_DNA"/>
</dbReference>
<dbReference type="Proteomes" id="UP000019146">
    <property type="component" value="Chromosome 1"/>
</dbReference>
<dbReference type="SUPFAM" id="SSF53335">
    <property type="entry name" value="S-adenosyl-L-methionine-dependent methyltransferases"/>
    <property type="match status" value="1"/>
</dbReference>
<name>A0A0P0R684_9BURK</name>
<dbReference type="SUPFAM" id="SSF53448">
    <property type="entry name" value="Nucleotide-diphospho-sugar transferases"/>
    <property type="match status" value="1"/>
</dbReference>
<sequence>MSIVSILIPAYKAQFLRRALVSAQSQTFTDIEILVGDDTPDAALADIVESIGDSRIRYFHHGFQKGTRNSAALMKRASGQYVKWLFDDDILMPQSVEVLHRALSAQPQSVLAFHGRVVIDENDEIKSVPRQVVNDGEQALVARSYLAREMIGKMDNFIGEPSNTMFNRDHVNFETMFDYRSWKLDFLGDVAMFLNLSERAPLLAVGGYLSAFRRHGGQSSNVKSANFSAGLFEWEMMVRGEAASGHLTPDALATAQRNLAGLYVTYREQFPELNGLIASIGELTHLQPHELYTSPRYVAALDEARAVVAERVAARRAALAARANVQSPESPGTHTASAIAPRIPDMDSTTQQSTQGSPVAAQPNKFCVICEQPVTAWRPHPLANHERDFMRQVESVGSTLVNYECPNCLCNDRDRHLWLYMTHSGVLDNLSGQRILHIAPEMRIEPRLRALSPREYVAGDLFPHQPGHRKINVESLEFPDGYFDLIICNHVLEHVSDPSKALAEFSRCLSRNGRLITQTPYSPALRWTFELNRPVTPEFATRYFGQNDHVRLFGADIVDQFRNAGLNGDLYPHDVVLGEISADAAGCNPREPYFFFSKGEAPVFSRSAG</sequence>
<dbReference type="InterPro" id="IPR013216">
    <property type="entry name" value="Methyltransf_11"/>
</dbReference>
<dbReference type="GeneID" id="69967839"/>
<feature type="domain" description="Methyltransferase type 11" evidence="2">
    <location>
        <begin position="469"/>
        <end position="516"/>
    </location>
</feature>
<dbReference type="Pfam" id="PF08241">
    <property type="entry name" value="Methyltransf_11"/>
    <property type="match status" value="1"/>
</dbReference>
<dbReference type="InterPro" id="IPR029063">
    <property type="entry name" value="SAM-dependent_MTases_sf"/>
</dbReference>
<gene>
    <name evidence="3" type="ORF">K788_0003651</name>
</gene>
<feature type="domain" description="Glycosyltransferase 2-like" evidence="1">
    <location>
        <begin position="5"/>
        <end position="139"/>
    </location>
</feature>
<proteinExistence type="predicted"/>
<organism evidence="3 4">
    <name type="scientific">Paraburkholderia caribensis MBA4</name>
    <dbReference type="NCBI Taxonomy" id="1323664"/>
    <lineage>
        <taxon>Bacteria</taxon>
        <taxon>Pseudomonadati</taxon>
        <taxon>Pseudomonadota</taxon>
        <taxon>Betaproteobacteria</taxon>
        <taxon>Burkholderiales</taxon>
        <taxon>Burkholderiaceae</taxon>
        <taxon>Paraburkholderia</taxon>
    </lineage>
</organism>
<dbReference type="Gene3D" id="3.90.550.10">
    <property type="entry name" value="Spore Coat Polysaccharide Biosynthesis Protein SpsA, Chain A"/>
    <property type="match status" value="1"/>
</dbReference>
<dbReference type="KEGG" id="bcai:K788_0003651"/>
<dbReference type="CDD" id="cd00761">
    <property type="entry name" value="Glyco_tranf_GTA_type"/>
    <property type="match status" value="1"/>
</dbReference>
<reference evidence="3 4" key="1">
    <citation type="journal article" date="2014" name="Genome Announc.">
        <title>Draft Genome Sequence of the Haloacid-Degrading Burkholderia caribensis Strain MBA4.</title>
        <authorList>
            <person name="Pan Y."/>
            <person name="Kong K.F."/>
            <person name="Tsang J.S."/>
        </authorList>
    </citation>
    <scope>NUCLEOTIDE SEQUENCE [LARGE SCALE GENOMIC DNA]</scope>
    <source>
        <strain evidence="3 4">MBA4</strain>
    </source>
</reference>
<dbReference type="AlphaFoldDB" id="A0A0P0R684"/>
<dbReference type="Pfam" id="PF00535">
    <property type="entry name" value="Glycos_transf_2"/>
    <property type="match status" value="1"/>
</dbReference>
<dbReference type="GO" id="GO:0008757">
    <property type="term" value="F:S-adenosylmethionine-dependent methyltransferase activity"/>
    <property type="evidence" value="ECO:0007669"/>
    <property type="project" value="InterPro"/>
</dbReference>
<dbReference type="RefSeq" id="WP_051453702.1">
    <property type="nucleotide sequence ID" value="NZ_CP012746.1"/>
</dbReference>
<dbReference type="Gene3D" id="3.40.50.150">
    <property type="entry name" value="Vaccinia Virus protein VP39"/>
    <property type="match status" value="1"/>
</dbReference>
<dbReference type="GO" id="GO:0016758">
    <property type="term" value="F:hexosyltransferase activity"/>
    <property type="evidence" value="ECO:0007669"/>
    <property type="project" value="UniProtKB-ARBA"/>
</dbReference>
<keyword evidence="3" id="KW-0808">Transferase</keyword>
<dbReference type="InterPro" id="IPR001173">
    <property type="entry name" value="Glyco_trans_2-like"/>
</dbReference>
<evidence type="ECO:0000313" key="3">
    <source>
        <dbReference type="EMBL" id="ALL63600.1"/>
    </source>
</evidence>
<dbReference type="InterPro" id="IPR029044">
    <property type="entry name" value="Nucleotide-diphossugar_trans"/>
</dbReference>
<dbReference type="CDD" id="cd02440">
    <property type="entry name" value="AdoMet_MTases"/>
    <property type="match status" value="1"/>
</dbReference>
<evidence type="ECO:0000313" key="4">
    <source>
        <dbReference type="Proteomes" id="UP000019146"/>
    </source>
</evidence>